<reference evidence="2 3" key="1">
    <citation type="journal article" date="2014" name="BMC Genomics">
        <title>Genome sequencing of four Aureobasidium pullulans varieties: biotechnological potential, stress tolerance, and description of new species.</title>
        <authorList>
            <person name="Gostin Ar C."/>
            <person name="Ohm R.A."/>
            <person name="Kogej T."/>
            <person name="Sonjak S."/>
            <person name="Turk M."/>
            <person name="Zajc J."/>
            <person name="Zalar P."/>
            <person name="Grube M."/>
            <person name="Sun H."/>
            <person name="Han J."/>
            <person name="Sharma A."/>
            <person name="Chiniquy J."/>
            <person name="Ngan C.Y."/>
            <person name="Lipzen A."/>
            <person name="Barry K."/>
            <person name="Grigoriev I.V."/>
            <person name="Gunde-Cimerman N."/>
        </authorList>
    </citation>
    <scope>NUCLEOTIDE SEQUENCE [LARGE SCALE GENOMIC DNA]</scope>
    <source>
        <strain evidence="2 3">EXF-150</strain>
    </source>
</reference>
<dbReference type="EMBL" id="KL585104">
    <property type="protein sequence ID" value="KEQ78303.1"/>
    <property type="molecule type" value="Genomic_DNA"/>
</dbReference>
<organism evidence="2 3">
    <name type="scientific">Aureobasidium pullulans EXF-150</name>
    <dbReference type="NCBI Taxonomy" id="1043002"/>
    <lineage>
        <taxon>Eukaryota</taxon>
        <taxon>Fungi</taxon>
        <taxon>Dikarya</taxon>
        <taxon>Ascomycota</taxon>
        <taxon>Pezizomycotina</taxon>
        <taxon>Dothideomycetes</taxon>
        <taxon>Dothideomycetidae</taxon>
        <taxon>Dothideales</taxon>
        <taxon>Saccotheciaceae</taxon>
        <taxon>Aureobasidium</taxon>
    </lineage>
</organism>
<feature type="region of interest" description="Disordered" evidence="1">
    <location>
        <begin position="30"/>
        <end position="106"/>
    </location>
</feature>
<dbReference type="Proteomes" id="UP000030706">
    <property type="component" value="Unassembled WGS sequence"/>
</dbReference>
<accession>A0A074WYP0</accession>
<keyword evidence="3" id="KW-1185">Reference proteome</keyword>
<protein>
    <recommendedName>
        <fullName evidence="4">Retrotransposon gag domain-containing protein</fullName>
    </recommendedName>
</protein>
<gene>
    <name evidence="2" type="ORF">M438DRAFT_340842</name>
</gene>
<sequence length="176" mass="20110">MSSPHLNDLLSGLYLSDDDLAARLEALKRRSSLPRARALPQPPRQIKTSPVSPRARALALPQPPRQERSPRPLTTMNNDCSVARRRALSSSPVRMTNPPEFDNDKYGERHRESRAWSELSRLHQGEDTFADFFAHFEELLAYVTLLESVQINFVLDKLSFRYADKVEDGTSYDSLR</sequence>
<dbReference type="HOGENOM" id="CLU_1524838_0_0_1"/>
<evidence type="ECO:0000256" key="1">
    <source>
        <dbReference type="SAM" id="MobiDB-lite"/>
    </source>
</evidence>
<proteinExistence type="predicted"/>
<name>A0A074WYP0_AURPU</name>
<evidence type="ECO:0000313" key="3">
    <source>
        <dbReference type="Proteomes" id="UP000030706"/>
    </source>
</evidence>
<dbReference type="RefSeq" id="XP_029754490.1">
    <property type="nucleotide sequence ID" value="XM_029904358.1"/>
</dbReference>
<evidence type="ECO:0008006" key="4">
    <source>
        <dbReference type="Google" id="ProtNLM"/>
    </source>
</evidence>
<dbReference type="GeneID" id="40746664"/>
<evidence type="ECO:0000313" key="2">
    <source>
        <dbReference type="EMBL" id="KEQ78303.1"/>
    </source>
</evidence>
<dbReference type="AlphaFoldDB" id="A0A074WYP0"/>